<keyword evidence="3" id="KW-0732">Signal</keyword>
<dbReference type="PATRIC" id="fig|1379.3.peg.1142"/>
<gene>
    <name evidence="6" type="ORF">HMPREF3186_01163</name>
</gene>
<name>A0A133ZV93_9BACL</name>
<reference evidence="7" key="1">
    <citation type="submission" date="2016-01" db="EMBL/GenBank/DDBJ databases">
        <authorList>
            <person name="Mitreva M."/>
            <person name="Pepin K.H."/>
            <person name="Mihindukulasuriya K.A."/>
            <person name="Fulton R."/>
            <person name="Fronick C."/>
            <person name="O'Laughlin M."/>
            <person name="Miner T."/>
            <person name="Herter B."/>
            <person name="Rosa B.A."/>
            <person name="Cordes M."/>
            <person name="Tomlinson C."/>
            <person name="Wollam A."/>
            <person name="Palsikar V.B."/>
            <person name="Mardis E.R."/>
            <person name="Wilson R.K."/>
        </authorList>
    </citation>
    <scope>NUCLEOTIDE SEQUENCE [LARGE SCALE GENOMIC DNA]</scope>
    <source>
        <strain evidence="7">DNF01167</strain>
    </source>
</reference>
<keyword evidence="2" id="KW-0813">Transport</keyword>
<evidence type="ECO:0000313" key="7">
    <source>
        <dbReference type="Proteomes" id="UP000070355"/>
    </source>
</evidence>
<dbReference type="Gene3D" id="3.40.190.10">
    <property type="entry name" value="Periplasmic binding protein-like II"/>
    <property type="match status" value="2"/>
</dbReference>
<organism evidence="6 7">
    <name type="scientific">Gemella haemolysans</name>
    <dbReference type="NCBI Taxonomy" id="1379"/>
    <lineage>
        <taxon>Bacteria</taxon>
        <taxon>Bacillati</taxon>
        <taxon>Bacillota</taxon>
        <taxon>Bacilli</taxon>
        <taxon>Bacillales</taxon>
        <taxon>Gemellaceae</taxon>
        <taxon>Gemella</taxon>
    </lineage>
</organism>
<dbReference type="PRINTS" id="PR00909">
    <property type="entry name" value="SPERMDNBNDNG"/>
</dbReference>
<dbReference type="PANTHER" id="PTHR30222:SF17">
    <property type="entry name" value="SPERMIDINE_PUTRESCINE-BINDING PERIPLASMIC PROTEIN"/>
    <property type="match status" value="1"/>
</dbReference>
<comment type="caution">
    <text evidence="6">The sequence shown here is derived from an EMBL/GenBank/DDBJ whole genome shotgun (WGS) entry which is preliminary data.</text>
</comment>
<dbReference type="STRING" id="1379.HMPREF3186_01163"/>
<comment type="subcellular location">
    <subcellularLocation>
        <location evidence="1">Periplasm</location>
    </subcellularLocation>
</comment>
<dbReference type="Proteomes" id="UP000070355">
    <property type="component" value="Unassembled WGS sequence"/>
</dbReference>
<dbReference type="Pfam" id="PF13416">
    <property type="entry name" value="SBP_bac_8"/>
    <property type="match status" value="1"/>
</dbReference>
<proteinExistence type="predicted"/>
<dbReference type="PIRSF" id="PIRSF019574">
    <property type="entry name" value="Periplasmic_polyamine_BP"/>
    <property type="match status" value="1"/>
</dbReference>
<dbReference type="GO" id="GO:0019808">
    <property type="term" value="F:polyamine binding"/>
    <property type="evidence" value="ECO:0007669"/>
    <property type="project" value="InterPro"/>
</dbReference>
<accession>A0A133ZV93</accession>
<protein>
    <submittedName>
        <fullName evidence="6">Putrescine ABC transporter, periplasmic spermidine</fullName>
    </submittedName>
</protein>
<sequence>MKKLLISAISILVICLGLLYSRNFINSSNSGDKQTLTIFNWGEYIDPDLIKKFEEETGISVVYETFDSNEAMLTKIQAGSTPYDIVIPSDYMIKKMKKLNLLKKLDHSKIEGFDNIEEQFRDKSFDPKNEYSIPYFWGTLGILYDKTKVPEDLKFEKWNDLWDARLENNILLIDGAREMMGIALQSEGNSVNDTNEVDLNLAERKLELLHPNIKAINSDEKKMLMINNEAWVSVVFSGDAKSIMEENENMVYALPKEGTNLWFDNIVIPKTSKNEEAAYKFINFMLKPENAAKNSEFIGYATPNAKAKELLSEETTSDEQFYPDLESFGNRAEVYEDLDPKMLQFYNDLFLKFKINNRK</sequence>
<dbReference type="InterPro" id="IPR001188">
    <property type="entry name" value="Sperm_putr-bd"/>
</dbReference>
<feature type="binding site" evidence="5">
    <location>
        <position position="43"/>
    </location>
    <ligand>
        <name>spermidine</name>
        <dbReference type="ChEBI" id="CHEBI:57834"/>
    </ligand>
</feature>
<dbReference type="PANTHER" id="PTHR30222">
    <property type="entry name" value="SPERMIDINE/PUTRESCINE-BINDING PERIPLASMIC PROTEIN"/>
    <property type="match status" value="1"/>
</dbReference>
<keyword evidence="4" id="KW-0574">Periplasm</keyword>
<dbReference type="EMBL" id="LSDC01000076">
    <property type="protein sequence ID" value="KXB59345.1"/>
    <property type="molecule type" value="Genomic_DNA"/>
</dbReference>
<evidence type="ECO:0000256" key="3">
    <source>
        <dbReference type="ARBA" id="ARBA00022729"/>
    </source>
</evidence>
<dbReference type="OrthoDB" id="9769319at2"/>
<dbReference type="RefSeq" id="WP_060914296.1">
    <property type="nucleotide sequence ID" value="NZ_KQ959965.1"/>
</dbReference>
<dbReference type="AlphaFoldDB" id="A0A133ZV93"/>
<evidence type="ECO:0000256" key="4">
    <source>
        <dbReference type="ARBA" id="ARBA00022764"/>
    </source>
</evidence>
<dbReference type="GO" id="GO:0015846">
    <property type="term" value="P:polyamine transport"/>
    <property type="evidence" value="ECO:0007669"/>
    <property type="project" value="InterPro"/>
</dbReference>
<evidence type="ECO:0000313" key="6">
    <source>
        <dbReference type="EMBL" id="KXB59345.1"/>
    </source>
</evidence>
<evidence type="ECO:0000256" key="5">
    <source>
        <dbReference type="PIRSR" id="PIRSR019574-1"/>
    </source>
</evidence>
<dbReference type="GO" id="GO:0042597">
    <property type="term" value="C:periplasmic space"/>
    <property type="evidence" value="ECO:0007669"/>
    <property type="project" value="UniProtKB-SubCell"/>
</dbReference>
<evidence type="ECO:0000256" key="1">
    <source>
        <dbReference type="ARBA" id="ARBA00004418"/>
    </source>
</evidence>
<dbReference type="InterPro" id="IPR006059">
    <property type="entry name" value="SBP"/>
</dbReference>
<evidence type="ECO:0000256" key="2">
    <source>
        <dbReference type="ARBA" id="ARBA00022448"/>
    </source>
</evidence>
<dbReference type="SUPFAM" id="SSF53850">
    <property type="entry name" value="Periplasmic binding protein-like II"/>
    <property type="match status" value="1"/>
</dbReference>
<feature type="binding site" evidence="5">
    <location>
        <position position="91"/>
    </location>
    <ligand>
        <name>spermidine</name>
        <dbReference type="ChEBI" id="CHEBI:57834"/>
    </ligand>
</feature>
<dbReference type="CDD" id="cd13590">
    <property type="entry name" value="PBP2_PotD_PotF_like"/>
    <property type="match status" value="1"/>
</dbReference>